<evidence type="ECO:0000313" key="3">
    <source>
        <dbReference type="EMBL" id="MET3865670.1"/>
    </source>
</evidence>
<sequence>MTHTSSPQTFSSTGRDTFVGSPRSRIDGPAKVTGLAKYAGEFAAPDLAYGFVVSSSIAKGRITGIDSAEAEAVPGVLTVLTHENRPRTAWRDKNFQDQVAPPGSPFRALYDDLIVFSGQPVALVVAEDFETARYAASLVRVSYAMEEPGTDLEALRGTAYDPPYKRTGIKPPPEPWGDADTAFGSAPVRVQGAYSLADEHHNPMEPHASTVVVEQDGTYTVYDKIQGVSNSHQYLTNVFGLKPDQVRVLNPYLGGGFGSGLRPQYQLFLAMLAAQELKRSVRVTLTRDQLWSFTYRSEALQTIALGAEPDGTLTALRHDAVQGTSQYEDYQEVVVNWSGVLYRCDNVALGYRLVKLDTPTPGDMRAPGAVTGVFAIETAMDELAYATGLDPIDLRLKNYAESDATAEGKPFGSKELKSCFRQGAERFGWARRSPEPRSMRDGRELVGWGVATGIWESMMMQSSAIATLTPDGRLTVGNSTGDIGTGTYTILTQIAADTLGLPMDAVTTKLGDTRLPEAPVAGGSWTAASSGTAVMKACRNVGAQVFKLARAMENSPLANVDFDRAVFADGRIAVAGDPGRSVALVDVLQAAGVDKVEAVEEAGPDKDFNQKYEAYTHSAIFAEVKVDEELGQVRVTRIVSAIAAGKVLNPKTARSQILGGVVMGIGSALEEESMLDHRIGRFMNHNLGEYHVPVHADIYDIDVIFVEEEDKANPLGVKGLGEIGIVGTAAAIANAVFHATGRRVRDLPITVDKLL</sequence>
<dbReference type="InterPro" id="IPR008274">
    <property type="entry name" value="AldOxase/xan_DH_MoCoBD1"/>
</dbReference>
<proteinExistence type="predicted"/>
<dbReference type="InterPro" id="IPR036856">
    <property type="entry name" value="Ald_Oxase/Xan_DH_a/b_sf"/>
</dbReference>
<dbReference type="Gene3D" id="3.30.365.10">
    <property type="entry name" value="Aldehyde oxidase/xanthine dehydrogenase, molybdopterin binding domain"/>
    <property type="match status" value="4"/>
</dbReference>
<dbReference type="SUPFAM" id="SSF54665">
    <property type="entry name" value="CO dehydrogenase molybdoprotein N-domain-like"/>
    <property type="match status" value="1"/>
</dbReference>
<dbReference type="SMART" id="SM01008">
    <property type="entry name" value="Ald_Xan_dh_C"/>
    <property type="match status" value="1"/>
</dbReference>
<dbReference type="Pfam" id="PF01315">
    <property type="entry name" value="Ald_Xan_dh_C"/>
    <property type="match status" value="1"/>
</dbReference>
<evidence type="ECO:0000256" key="1">
    <source>
        <dbReference type="SAM" id="MobiDB-lite"/>
    </source>
</evidence>
<dbReference type="Gene3D" id="3.90.1170.50">
    <property type="entry name" value="Aldehyde oxidase/xanthine dehydrogenase, a/b hammerhead"/>
    <property type="match status" value="1"/>
</dbReference>
<comment type="caution">
    <text evidence="3">The sequence shown here is derived from an EMBL/GenBank/DDBJ whole genome shotgun (WGS) entry which is preliminary data.</text>
</comment>
<feature type="compositionally biased region" description="Polar residues" evidence="1">
    <location>
        <begin position="1"/>
        <end position="15"/>
    </location>
</feature>
<evidence type="ECO:0000313" key="4">
    <source>
        <dbReference type="Proteomes" id="UP001549119"/>
    </source>
</evidence>
<feature type="region of interest" description="Disordered" evidence="1">
    <location>
        <begin position="1"/>
        <end position="25"/>
    </location>
</feature>
<organism evidence="3 4">
    <name type="scientific">Methylobacterium radiotolerans</name>
    <dbReference type="NCBI Taxonomy" id="31998"/>
    <lineage>
        <taxon>Bacteria</taxon>
        <taxon>Pseudomonadati</taxon>
        <taxon>Pseudomonadota</taxon>
        <taxon>Alphaproteobacteria</taxon>
        <taxon>Hyphomicrobiales</taxon>
        <taxon>Methylobacteriaceae</taxon>
        <taxon>Methylobacterium</taxon>
    </lineage>
</organism>
<feature type="domain" description="Aldehyde oxidase/xanthine dehydrogenase a/b hammerhead" evidence="2">
    <location>
        <begin position="33"/>
        <end position="147"/>
    </location>
</feature>
<dbReference type="EC" id="1.17.1.4" evidence="3"/>
<dbReference type="InterPro" id="IPR046867">
    <property type="entry name" value="AldOxase/xan_DH_MoCoBD2"/>
</dbReference>
<dbReference type="RefSeq" id="WP_024828765.1">
    <property type="nucleotide sequence ID" value="NZ_CAJCKR010000018.1"/>
</dbReference>
<keyword evidence="4" id="KW-1185">Reference proteome</keyword>
<protein>
    <submittedName>
        <fullName evidence="3">Xanthine dehydrogenase YagR molybdenum-binding subunit</fullName>
        <ecNumber evidence="3">1.17.1.4</ecNumber>
    </submittedName>
</protein>
<dbReference type="InterPro" id="IPR000674">
    <property type="entry name" value="Ald_Oxase/Xan_DH_a/b"/>
</dbReference>
<name>A0ABV2NGR1_9HYPH</name>
<dbReference type="PANTHER" id="PTHR11908">
    <property type="entry name" value="XANTHINE DEHYDROGENASE"/>
    <property type="match status" value="1"/>
</dbReference>
<dbReference type="InterPro" id="IPR016208">
    <property type="entry name" value="Ald_Oxase/xanthine_DH-like"/>
</dbReference>
<evidence type="ECO:0000259" key="2">
    <source>
        <dbReference type="SMART" id="SM01008"/>
    </source>
</evidence>
<dbReference type="GO" id="GO:0004854">
    <property type="term" value="F:xanthine dehydrogenase activity"/>
    <property type="evidence" value="ECO:0007669"/>
    <property type="project" value="UniProtKB-EC"/>
</dbReference>
<dbReference type="EMBL" id="JBEPNW010000002">
    <property type="protein sequence ID" value="MET3865670.1"/>
    <property type="molecule type" value="Genomic_DNA"/>
</dbReference>
<gene>
    <name evidence="3" type="ORF">ABIC20_002979</name>
</gene>
<keyword evidence="3" id="KW-0560">Oxidoreductase</keyword>
<accession>A0ABV2NGR1</accession>
<dbReference type="SUPFAM" id="SSF56003">
    <property type="entry name" value="Molybdenum cofactor-binding domain"/>
    <property type="match status" value="1"/>
</dbReference>
<dbReference type="InterPro" id="IPR037165">
    <property type="entry name" value="AldOxase/xan_DH_Mopterin-bd_sf"/>
</dbReference>
<dbReference type="PANTHER" id="PTHR11908:SF153">
    <property type="entry name" value="DEHYDROGENASE"/>
    <property type="match status" value="1"/>
</dbReference>
<reference evidence="3 4" key="1">
    <citation type="submission" date="2024-06" db="EMBL/GenBank/DDBJ databases">
        <title>Genomics of switchgrass bacterial isolates.</title>
        <authorList>
            <person name="Shade A."/>
        </authorList>
    </citation>
    <scope>NUCLEOTIDE SEQUENCE [LARGE SCALE GENOMIC DNA]</scope>
    <source>
        <strain evidence="3 4">PvP084</strain>
    </source>
</reference>
<dbReference type="Pfam" id="PF02738">
    <property type="entry name" value="MoCoBD_1"/>
    <property type="match status" value="1"/>
</dbReference>
<dbReference type="Proteomes" id="UP001549119">
    <property type="component" value="Unassembled WGS sequence"/>
</dbReference>
<dbReference type="Pfam" id="PF20256">
    <property type="entry name" value="MoCoBD_2"/>
    <property type="match status" value="1"/>
</dbReference>